<evidence type="ECO:0000313" key="2">
    <source>
        <dbReference type="Proteomes" id="UP001143910"/>
    </source>
</evidence>
<accession>A0ACC1NS81</accession>
<name>A0ACC1NS81_9HYPO</name>
<gene>
    <name evidence="1" type="ORF">NQ176_g1571</name>
</gene>
<dbReference type="Proteomes" id="UP001143910">
    <property type="component" value="Unassembled WGS sequence"/>
</dbReference>
<proteinExistence type="predicted"/>
<comment type="caution">
    <text evidence="1">The sequence shown here is derived from an EMBL/GenBank/DDBJ whole genome shotgun (WGS) entry which is preliminary data.</text>
</comment>
<evidence type="ECO:0000313" key="1">
    <source>
        <dbReference type="EMBL" id="KAJ2982155.1"/>
    </source>
</evidence>
<sequence>MAPILVQRSSFEELGAKLEKGGETMTNTTAAEGTSAVVLTDIYRPFSQNENDQDEESILRIRSIFVGCILGIVVNASNVYLGLKTGITFPANLFGAIIGFAFIKSLTRAIPETFPILGGHFGPKENNIIQTSATAAGGLSNIFISAFPALYQMGLLHDPVRDYAKICCITLGMAFIGFFAATPLRRLFIVKLARELRLVFPSATATATTIRAMHAATSGGSDAMKKCKVLGVAFLLAMILRVVSSYATGILWNWHIFTWFYIWGNYSNAAIWAENWGWYIELTPAINGAGMIVGLNTALSMFGSTVMCYAIIGPLLVKYGAASGVKIMGPNATGHWKDLTTYFSMNLKDPINNPSPRYWLLWPGVLLMVTVAIVEFLSQYKTLTVAFKTLAMGARNVYIAIKKRLGRDTNREKVNTTIVEDGDFATPQQQIPAWMWLTGLFLAIIVTCLSAGLQWDVPLGMNLLAIVLSVMFSLIALLSLGMTDMTPLTAVSKSAQLVLGAVTRGTGDPLPKAQTINSIGGALASGIANQAVDLTADFRTGFLLSTPPKAQWIAQGIGSVCAVFVAPALFLVFAKAYPCILDLNAETCAFSAPSVAAWRAATIVSTSPTLPIPLSSGIFAICISVVGAATVIFKNFYLVGERDKYRNYLPNFLAVGIMMVVPQPAIGIAMISGAIIAALWRKFRFVSYEKYIYSVAAGMIAGEGVGGIINAIIAIAGVTYQGTTVACPAGNC</sequence>
<dbReference type="EMBL" id="JANJQO010000091">
    <property type="protein sequence ID" value="KAJ2982155.1"/>
    <property type="molecule type" value="Genomic_DNA"/>
</dbReference>
<reference evidence="1" key="1">
    <citation type="submission" date="2022-08" db="EMBL/GenBank/DDBJ databases">
        <title>Genome Sequence of Lecanicillium fungicola.</title>
        <authorList>
            <person name="Buettner E."/>
        </authorList>
    </citation>
    <scope>NUCLEOTIDE SEQUENCE</scope>
    <source>
        <strain evidence="1">Babe33</strain>
    </source>
</reference>
<protein>
    <submittedName>
        <fullName evidence="1">Uncharacterized protein</fullName>
    </submittedName>
</protein>
<organism evidence="1 2">
    <name type="scientific">Zarea fungicola</name>
    <dbReference type="NCBI Taxonomy" id="93591"/>
    <lineage>
        <taxon>Eukaryota</taxon>
        <taxon>Fungi</taxon>
        <taxon>Dikarya</taxon>
        <taxon>Ascomycota</taxon>
        <taxon>Pezizomycotina</taxon>
        <taxon>Sordariomycetes</taxon>
        <taxon>Hypocreomycetidae</taxon>
        <taxon>Hypocreales</taxon>
        <taxon>Cordycipitaceae</taxon>
        <taxon>Zarea</taxon>
    </lineage>
</organism>
<keyword evidence="2" id="KW-1185">Reference proteome</keyword>